<feature type="compositionally biased region" description="Basic residues" evidence="1">
    <location>
        <begin position="265"/>
        <end position="279"/>
    </location>
</feature>
<dbReference type="OMA" id="RNSENAY"/>
<gene>
    <name evidence="3" type="ORF">CELE_R09F10.8</name>
    <name evidence="3 5" type="ORF">R09F10.8</name>
</gene>
<evidence type="ECO:0000256" key="1">
    <source>
        <dbReference type="SAM" id="MobiDB-lite"/>
    </source>
</evidence>
<dbReference type="Bgee" id="WBGene00019989">
    <property type="expression patterns" value="Expressed in embryo and 4 other cell types or tissues"/>
</dbReference>
<keyword evidence="4" id="KW-1185">Reference proteome</keyword>
<organism evidence="3 4">
    <name type="scientific">Caenorhabditis elegans</name>
    <dbReference type="NCBI Taxonomy" id="6239"/>
    <lineage>
        <taxon>Eukaryota</taxon>
        <taxon>Metazoa</taxon>
        <taxon>Ecdysozoa</taxon>
        <taxon>Nematoda</taxon>
        <taxon>Chromadorea</taxon>
        <taxon>Rhabditida</taxon>
        <taxon>Rhabditina</taxon>
        <taxon>Rhabditomorpha</taxon>
        <taxon>Rhabditoidea</taxon>
        <taxon>Rhabditidae</taxon>
        <taxon>Peloderinae</taxon>
        <taxon>Caenorhabditis</taxon>
    </lineage>
</organism>
<accession>Q23031</accession>
<dbReference type="CTD" id="181088"/>
<evidence type="ECO:0000313" key="4">
    <source>
        <dbReference type="Proteomes" id="UP000001940"/>
    </source>
</evidence>
<reference evidence="3 4" key="1">
    <citation type="journal article" date="1998" name="Science">
        <title>Genome sequence of the nematode C. elegans: a platform for investigating biology.</title>
        <authorList>
            <consortium name="The C. elegans sequencing consortium"/>
            <person name="Sulson J.E."/>
            <person name="Waterston R."/>
        </authorList>
    </citation>
    <scope>NUCLEOTIDE SEQUENCE [LARGE SCALE GENOMIC DNA]</scope>
    <source>
        <strain evidence="3 4">Bristol N2</strain>
    </source>
</reference>
<dbReference type="RefSeq" id="NP_509409.2">
    <property type="nucleotide sequence ID" value="NM_077008.4"/>
</dbReference>
<dbReference type="PhylomeDB" id="Q23031"/>
<dbReference type="OrthoDB" id="5876241at2759"/>
<dbReference type="CDD" id="cd09628">
    <property type="entry name" value="DOMON_SDR_2_like"/>
    <property type="match status" value="1"/>
</dbReference>
<dbReference type="KEGG" id="cel:CELE_R09F10.8"/>
<dbReference type="Proteomes" id="UP000001940">
    <property type="component" value="Chromosome X"/>
</dbReference>
<dbReference type="UCSC" id="R09F10.8.1">
    <property type="organism name" value="c. elegans"/>
</dbReference>
<dbReference type="STRING" id="6239.R09F10.8.1"/>
<feature type="compositionally biased region" description="Acidic residues" evidence="1">
    <location>
        <begin position="247"/>
        <end position="261"/>
    </location>
</feature>
<dbReference type="AlphaFoldDB" id="Q23031"/>
<dbReference type="GeneID" id="181088"/>
<evidence type="ECO:0000313" key="3">
    <source>
        <dbReference type="EMBL" id="CCD69422.1"/>
    </source>
</evidence>
<proteinExistence type="evidence at protein level"/>
<evidence type="ECO:0000313" key="5">
    <source>
        <dbReference type="WormBase" id="R09F10.8"/>
    </source>
</evidence>
<keyword evidence="2" id="KW-0732">Signal</keyword>
<feature type="region of interest" description="Disordered" evidence="1">
    <location>
        <begin position="242"/>
        <end position="353"/>
    </location>
</feature>
<feature type="compositionally biased region" description="Acidic residues" evidence="1">
    <location>
        <begin position="336"/>
        <end position="350"/>
    </location>
</feature>
<dbReference type="PANTHER" id="PTHR21449:SF3">
    <property type="entry name" value="DOMON DOMAIN-CONTAINING PROTEIN"/>
    <property type="match status" value="1"/>
</dbReference>
<dbReference type="eggNOG" id="ENOG502THGE">
    <property type="taxonomic scope" value="Eukaryota"/>
</dbReference>
<feature type="chain" id="PRO_5004201781" evidence="2">
    <location>
        <begin position="17"/>
        <end position="372"/>
    </location>
</feature>
<evidence type="ECO:0007829" key="6">
    <source>
        <dbReference type="PeptideAtlas" id="Q23031"/>
    </source>
</evidence>
<feature type="compositionally biased region" description="Acidic residues" evidence="1">
    <location>
        <begin position="283"/>
        <end position="295"/>
    </location>
</feature>
<dbReference type="FunCoup" id="Q23031">
    <property type="interactions" value="813"/>
</dbReference>
<dbReference type="AGR" id="WB:WBGene00019989"/>
<sequence>MSPLWLVVFIVPLASGISLSDCSKKNSCYGSPVNCQPGIDCHVLLRFEDDGTLDVHLQNFTAPDGYVALAYNSNQNAPTEYLICIPHERKRLRGISSQGEIITITEQNMAQYVAQMDTNTFICSFVGKEIPSNFRMQSNFVVSEGLFANESNIPTTYKLEPISTDSVFFHPIAATIGRQDEALSEDEEKLATDLLGKVQRLSDHDSESTDMEAILNEKNRFTIEEFEEKLFSAMSNRRRPIKKFEREEEDQDDDEYSEVEEKESHPKKRREHKKGRHTRVLSDEQEEDYDQYEDDMPSKKRKRPFNSEELENGEDVDFGKKSNKNSKRGRSMDKDRDDDDAYNSSDDDYDNSSAKFKHFRNAIIILVFCIHF</sequence>
<dbReference type="PANTHER" id="PTHR21449">
    <property type="entry name" value="PROTEIN CBG05271-RELATED"/>
    <property type="match status" value="1"/>
</dbReference>
<dbReference type="EMBL" id="BX284606">
    <property type="protein sequence ID" value="CCD69422.1"/>
    <property type="molecule type" value="Genomic_DNA"/>
</dbReference>
<dbReference type="WormBase" id="R09F10.8">
    <property type="protein sequence ID" value="CE44868"/>
    <property type="gene ID" value="WBGene00019989"/>
</dbReference>
<keyword evidence="6" id="KW-1267">Proteomics identification</keyword>
<dbReference type="PaxDb" id="6239-R09F10.8"/>
<dbReference type="PeptideAtlas" id="Q23031"/>
<name>Q23031_CAEEL</name>
<dbReference type="HOGENOM" id="CLU_041594_1_0_1"/>
<protein>
    <submittedName>
        <fullName evidence="3">DOMON domain-containing protein</fullName>
    </submittedName>
</protein>
<dbReference type="InParanoid" id="Q23031"/>
<feature type="signal peptide" evidence="2">
    <location>
        <begin position="1"/>
        <end position="16"/>
    </location>
</feature>
<evidence type="ECO:0000256" key="2">
    <source>
        <dbReference type="SAM" id="SignalP"/>
    </source>
</evidence>